<proteinExistence type="predicted"/>
<keyword evidence="3" id="KW-1185">Reference proteome</keyword>
<sequence>MSEPGHTNGFLEYYEYIMPGTYQYPVALNTQTFNAYLGDDDFMMSSYVPVANTVAYMPSPSPYGIISYFNELPCPQRAVYVVQEEDVHVREEPIGMHLQYNQLVQATAQKPTLTMDDDEDDQVEDDGDMDNYQEQQEQPLHPNLSQCISPEITTETMDKNERKPKTQGKRKRIYQAEQGYLVEEPSSEPSDEVIE</sequence>
<dbReference type="OrthoDB" id="7858749at2759"/>
<dbReference type="HOGENOM" id="CLU_1397719_0_0_1"/>
<feature type="compositionally biased region" description="Acidic residues" evidence="1">
    <location>
        <begin position="115"/>
        <end position="131"/>
    </location>
</feature>
<protein>
    <submittedName>
        <fullName evidence="2">Uncharacterized protein</fullName>
    </submittedName>
</protein>
<accession>B4NHP7</accession>
<gene>
    <name evidence="2" type="primary">Dwil\GK14231</name>
    <name evidence="2" type="ORF">Dwil_GK14231</name>
</gene>
<feature type="compositionally biased region" description="Polar residues" evidence="1">
    <location>
        <begin position="132"/>
        <end position="155"/>
    </location>
</feature>
<evidence type="ECO:0000256" key="1">
    <source>
        <dbReference type="SAM" id="MobiDB-lite"/>
    </source>
</evidence>
<reference evidence="2 3" key="1">
    <citation type="journal article" date="2007" name="Nature">
        <title>Evolution of genes and genomes on the Drosophila phylogeny.</title>
        <authorList>
            <consortium name="Drosophila 12 Genomes Consortium"/>
            <person name="Clark A.G."/>
            <person name="Eisen M.B."/>
            <person name="Smith D.R."/>
            <person name="Bergman C.M."/>
            <person name="Oliver B."/>
            <person name="Markow T.A."/>
            <person name="Kaufman T.C."/>
            <person name="Kellis M."/>
            <person name="Gelbart W."/>
            <person name="Iyer V.N."/>
            <person name="Pollard D.A."/>
            <person name="Sackton T.B."/>
            <person name="Larracuente A.M."/>
            <person name="Singh N.D."/>
            <person name="Abad J.P."/>
            <person name="Abt D.N."/>
            <person name="Adryan B."/>
            <person name="Aguade M."/>
            <person name="Akashi H."/>
            <person name="Anderson W.W."/>
            <person name="Aquadro C.F."/>
            <person name="Ardell D.H."/>
            <person name="Arguello R."/>
            <person name="Artieri C.G."/>
            <person name="Barbash D.A."/>
            <person name="Barker D."/>
            <person name="Barsanti P."/>
            <person name="Batterham P."/>
            <person name="Batzoglou S."/>
            <person name="Begun D."/>
            <person name="Bhutkar A."/>
            <person name="Blanco E."/>
            <person name="Bosak S.A."/>
            <person name="Bradley R.K."/>
            <person name="Brand A.D."/>
            <person name="Brent M.R."/>
            <person name="Brooks A.N."/>
            <person name="Brown R.H."/>
            <person name="Butlin R.K."/>
            <person name="Caggese C."/>
            <person name="Calvi B.R."/>
            <person name="Bernardo de Carvalho A."/>
            <person name="Caspi A."/>
            <person name="Castrezana S."/>
            <person name="Celniker S.E."/>
            <person name="Chang J.L."/>
            <person name="Chapple C."/>
            <person name="Chatterji S."/>
            <person name="Chinwalla A."/>
            <person name="Civetta A."/>
            <person name="Clifton S.W."/>
            <person name="Comeron J.M."/>
            <person name="Costello J.C."/>
            <person name="Coyne J.A."/>
            <person name="Daub J."/>
            <person name="David R.G."/>
            <person name="Delcher A.L."/>
            <person name="Delehaunty K."/>
            <person name="Do C.B."/>
            <person name="Ebling H."/>
            <person name="Edwards K."/>
            <person name="Eickbush T."/>
            <person name="Evans J.D."/>
            <person name="Filipski A."/>
            <person name="Findeiss S."/>
            <person name="Freyhult E."/>
            <person name="Fulton L."/>
            <person name="Fulton R."/>
            <person name="Garcia A.C."/>
            <person name="Gardiner A."/>
            <person name="Garfield D.A."/>
            <person name="Garvin B.E."/>
            <person name="Gibson G."/>
            <person name="Gilbert D."/>
            <person name="Gnerre S."/>
            <person name="Godfrey J."/>
            <person name="Good R."/>
            <person name="Gotea V."/>
            <person name="Gravely B."/>
            <person name="Greenberg A.J."/>
            <person name="Griffiths-Jones S."/>
            <person name="Gross S."/>
            <person name="Guigo R."/>
            <person name="Gustafson E.A."/>
            <person name="Haerty W."/>
            <person name="Hahn M.W."/>
            <person name="Halligan D.L."/>
            <person name="Halpern A.L."/>
            <person name="Halter G.M."/>
            <person name="Han M.V."/>
            <person name="Heger A."/>
            <person name="Hillier L."/>
            <person name="Hinrichs A.S."/>
            <person name="Holmes I."/>
            <person name="Hoskins R.A."/>
            <person name="Hubisz M.J."/>
            <person name="Hultmark D."/>
            <person name="Huntley M.A."/>
            <person name="Jaffe D.B."/>
            <person name="Jagadeeshan S."/>
            <person name="Jeck W.R."/>
            <person name="Johnson J."/>
            <person name="Jones C.D."/>
            <person name="Jordan W.C."/>
            <person name="Karpen G.H."/>
            <person name="Kataoka E."/>
            <person name="Keightley P.D."/>
            <person name="Kheradpour P."/>
            <person name="Kirkness E.F."/>
            <person name="Koerich L.B."/>
            <person name="Kristiansen K."/>
            <person name="Kudrna D."/>
            <person name="Kulathinal R.J."/>
            <person name="Kumar S."/>
            <person name="Kwok R."/>
            <person name="Lander E."/>
            <person name="Langley C.H."/>
            <person name="Lapoint R."/>
            <person name="Lazzaro B.P."/>
            <person name="Lee S.J."/>
            <person name="Levesque L."/>
            <person name="Li R."/>
            <person name="Lin C.F."/>
            <person name="Lin M.F."/>
            <person name="Lindblad-Toh K."/>
            <person name="Llopart A."/>
            <person name="Long M."/>
            <person name="Low L."/>
            <person name="Lozovsky E."/>
            <person name="Lu J."/>
            <person name="Luo M."/>
            <person name="Machado C.A."/>
            <person name="Makalowski W."/>
            <person name="Marzo M."/>
            <person name="Matsuda M."/>
            <person name="Matzkin L."/>
            <person name="McAllister B."/>
            <person name="McBride C.S."/>
            <person name="McKernan B."/>
            <person name="McKernan K."/>
            <person name="Mendez-Lago M."/>
            <person name="Minx P."/>
            <person name="Mollenhauer M.U."/>
            <person name="Montooth K."/>
            <person name="Mount S.M."/>
            <person name="Mu X."/>
            <person name="Myers E."/>
            <person name="Negre B."/>
            <person name="Newfeld S."/>
            <person name="Nielsen R."/>
            <person name="Noor M.A."/>
            <person name="O'Grady P."/>
            <person name="Pachter L."/>
            <person name="Papaceit M."/>
            <person name="Parisi M.J."/>
            <person name="Parisi M."/>
            <person name="Parts L."/>
            <person name="Pedersen J.S."/>
            <person name="Pesole G."/>
            <person name="Phillippy A.M."/>
            <person name="Ponting C.P."/>
            <person name="Pop M."/>
            <person name="Porcelli D."/>
            <person name="Powell J.R."/>
            <person name="Prohaska S."/>
            <person name="Pruitt K."/>
            <person name="Puig M."/>
            <person name="Quesneville H."/>
            <person name="Ram K.R."/>
            <person name="Rand D."/>
            <person name="Rasmussen M.D."/>
            <person name="Reed L.K."/>
            <person name="Reenan R."/>
            <person name="Reily A."/>
            <person name="Remington K.A."/>
            <person name="Rieger T.T."/>
            <person name="Ritchie M.G."/>
            <person name="Robin C."/>
            <person name="Rogers Y.H."/>
            <person name="Rohde C."/>
            <person name="Rozas J."/>
            <person name="Rubenfield M.J."/>
            <person name="Ruiz A."/>
            <person name="Russo S."/>
            <person name="Salzberg S.L."/>
            <person name="Sanchez-Gracia A."/>
            <person name="Saranga D.J."/>
            <person name="Sato H."/>
            <person name="Schaeffer S.W."/>
            <person name="Schatz M.C."/>
            <person name="Schlenke T."/>
            <person name="Schwartz R."/>
            <person name="Segarra C."/>
            <person name="Singh R.S."/>
            <person name="Sirot L."/>
            <person name="Sirota M."/>
            <person name="Sisneros N.B."/>
            <person name="Smith C.D."/>
            <person name="Smith T.F."/>
            <person name="Spieth J."/>
            <person name="Stage D.E."/>
            <person name="Stark A."/>
            <person name="Stephan W."/>
            <person name="Strausberg R.L."/>
            <person name="Strempel S."/>
            <person name="Sturgill D."/>
            <person name="Sutton G."/>
            <person name="Sutton G.G."/>
            <person name="Tao W."/>
            <person name="Teichmann S."/>
            <person name="Tobari Y.N."/>
            <person name="Tomimura Y."/>
            <person name="Tsolas J.M."/>
            <person name="Valente V.L."/>
            <person name="Venter E."/>
            <person name="Venter J.C."/>
            <person name="Vicario S."/>
            <person name="Vieira F.G."/>
            <person name="Vilella A.J."/>
            <person name="Villasante A."/>
            <person name="Walenz B."/>
            <person name="Wang J."/>
            <person name="Wasserman M."/>
            <person name="Watts T."/>
            <person name="Wilson D."/>
            <person name="Wilson R.K."/>
            <person name="Wing R.A."/>
            <person name="Wolfner M.F."/>
            <person name="Wong A."/>
            <person name="Wong G.K."/>
            <person name="Wu C.I."/>
            <person name="Wu G."/>
            <person name="Yamamoto D."/>
            <person name="Yang H.P."/>
            <person name="Yang S.P."/>
            <person name="Yorke J.A."/>
            <person name="Yoshida K."/>
            <person name="Zdobnov E."/>
            <person name="Zhang P."/>
            <person name="Zhang Y."/>
            <person name="Zimin A.V."/>
            <person name="Baldwin J."/>
            <person name="Abdouelleil A."/>
            <person name="Abdulkadir J."/>
            <person name="Abebe A."/>
            <person name="Abera B."/>
            <person name="Abreu J."/>
            <person name="Acer S.C."/>
            <person name="Aftuck L."/>
            <person name="Alexander A."/>
            <person name="An P."/>
            <person name="Anderson E."/>
            <person name="Anderson S."/>
            <person name="Arachi H."/>
            <person name="Azer M."/>
            <person name="Bachantsang P."/>
            <person name="Barry A."/>
            <person name="Bayul T."/>
            <person name="Berlin A."/>
            <person name="Bessette D."/>
            <person name="Bloom T."/>
            <person name="Blye J."/>
            <person name="Boguslavskiy L."/>
            <person name="Bonnet C."/>
            <person name="Boukhgalter B."/>
            <person name="Bourzgui I."/>
            <person name="Brown A."/>
            <person name="Cahill P."/>
            <person name="Channer S."/>
            <person name="Cheshatsang Y."/>
            <person name="Chuda L."/>
            <person name="Citroen M."/>
            <person name="Collymore A."/>
            <person name="Cooke P."/>
            <person name="Costello M."/>
            <person name="D'Aco K."/>
            <person name="Daza R."/>
            <person name="De Haan G."/>
            <person name="DeGray S."/>
            <person name="DeMaso C."/>
            <person name="Dhargay N."/>
            <person name="Dooley K."/>
            <person name="Dooley E."/>
            <person name="Doricent M."/>
            <person name="Dorje P."/>
            <person name="Dorjee K."/>
            <person name="Dupes A."/>
            <person name="Elong R."/>
            <person name="Falk J."/>
            <person name="Farina A."/>
            <person name="Faro S."/>
            <person name="Ferguson D."/>
            <person name="Fisher S."/>
            <person name="Foley C.D."/>
            <person name="Franke A."/>
            <person name="Friedrich D."/>
            <person name="Gadbois L."/>
            <person name="Gearin G."/>
            <person name="Gearin C.R."/>
            <person name="Giannoukos G."/>
            <person name="Goode T."/>
            <person name="Graham J."/>
            <person name="Grandbois E."/>
            <person name="Grewal S."/>
            <person name="Gyaltsen K."/>
            <person name="Hafez N."/>
            <person name="Hagos B."/>
            <person name="Hall J."/>
            <person name="Henson C."/>
            <person name="Hollinger A."/>
            <person name="Honan T."/>
            <person name="Huard M.D."/>
            <person name="Hughes L."/>
            <person name="Hurhula B."/>
            <person name="Husby M.E."/>
            <person name="Kamat A."/>
            <person name="Kanga B."/>
            <person name="Kashin S."/>
            <person name="Khazanovich D."/>
            <person name="Kisner P."/>
            <person name="Lance K."/>
            <person name="Lara M."/>
            <person name="Lee W."/>
            <person name="Lennon N."/>
            <person name="Letendre F."/>
            <person name="LeVine R."/>
            <person name="Lipovsky A."/>
            <person name="Liu X."/>
            <person name="Liu J."/>
            <person name="Liu S."/>
            <person name="Lokyitsang T."/>
            <person name="Lokyitsang Y."/>
            <person name="Lubonja R."/>
            <person name="Lui A."/>
            <person name="MacDonald P."/>
            <person name="Magnisalis V."/>
            <person name="Maru K."/>
            <person name="Matthews C."/>
            <person name="McCusker W."/>
            <person name="McDonough S."/>
            <person name="Mehta T."/>
            <person name="Meldrim J."/>
            <person name="Meneus L."/>
            <person name="Mihai O."/>
            <person name="Mihalev A."/>
            <person name="Mihova T."/>
            <person name="Mittelman R."/>
            <person name="Mlenga V."/>
            <person name="Montmayeur A."/>
            <person name="Mulrain L."/>
            <person name="Navidi A."/>
            <person name="Naylor J."/>
            <person name="Negash T."/>
            <person name="Nguyen T."/>
            <person name="Nguyen N."/>
            <person name="Nicol R."/>
            <person name="Norbu C."/>
            <person name="Norbu N."/>
            <person name="Novod N."/>
            <person name="O'Neill B."/>
            <person name="Osman S."/>
            <person name="Markiewicz E."/>
            <person name="Oyono O.L."/>
            <person name="Patti C."/>
            <person name="Phunkhang P."/>
            <person name="Pierre F."/>
            <person name="Priest M."/>
            <person name="Raghuraman S."/>
            <person name="Rege F."/>
            <person name="Reyes R."/>
            <person name="Rise C."/>
            <person name="Rogov P."/>
            <person name="Ross K."/>
            <person name="Ryan E."/>
            <person name="Settipalli S."/>
            <person name="Shea T."/>
            <person name="Sherpa N."/>
            <person name="Shi L."/>
            <person name="Shih D."/>
            <person name="Sparrow T."/>
            <person name="Spaulding J."/>
            <person name="Stalker J."/>
            <person name="Stange-Thomann N."/>
            <person name="Stavropoulos S."/>
            <person name="Stone C."/>
            <person name="Strader C."/>
            <person name="Tesfaye S."/>
            <person name="Thomson T."/>
            <person name="Thoulutsang Y."/>
            <person name="Thoulutsang D."/>
            <person name="Topham K."/>
            <person name="Topping I."/>
            <person name="Tsamla T."/>
            <person name="Vassiliev H."/>
            <person name="Vo A."/>
            <person name="Wangchuk T."/>
            <person name="Wangdi T."/>
            <person name="Weiand M."/>
            <person name="Wilkinson J."/>
            <person name="Wilson A."/>
            <person name="Yadav S."/>
            <person name="Young G."/>
            <person name="Yu Q."/>
            <person name="Zembek L."/>
            <person name="Zhong D."/>
            <person name="Zimmer A."/>
            <person name="Zwirko Z."/>
            <person name="Jaffe D.B."/>
            <person name="Alvarez P."/>
            <person name="Brockman W."/>
            <person name="Butler J."/>
            <person name="Chin C."/>
            <person name="Gnerre S."/>
            <person name="Grabherr M."/>
            <person name="Kleber M."/>
            <person name="Mauceli E."/>
            <person name="MacCallum I."/>
        </authorList>
    </citation>
    <scope>NUCLEOTIDE SEQUENCE [LARGE SCALE GENOMIC DNA]</scope>
    <source>
        <strain evidence="3">Tucson 14030-0811.24</strain>
    </source>
</reference>
<evidence type="ECO:0000313" key="2">
    <source>
        <dbReference type="EMBL" id="EDW84657.1"/>
    </source>
</evidence>
<name>B4NHP7_DROWI</name>
<organism evidence="2 3">
    <name type="scientific">Drosophila willistoni</name>
    <name type="common">Fruit fly</name>
    <dbReference type="NCBI Taxonomy" id="7260"/>
    <lineage>
        <taxon>Eukaryota</taxon>
        <taxon>Metazoa</taxon>
        <taxon>Ecdysozoa</taxon>
        <taxon>Arthropoda</taxon>
        <taxon>Hexapoda</taxon>
        <taxon>Insecta</taxon>
        <taxon>Pterygota</taxon>
        <taxon>Neoptera</taxon>
        <taxon>Endopterygota</taxon>
        <taxon>Diptera</taxon>
        <taxon>Brachycera</taxon>
        <taxon>Muscomorpha</taxon>
        <taxon>Ephydroidea</taxon>
        <taxon>Drosophilidae</taxon>
        <taxon>Drosophila</taxon>
        <taxon>Sophophora</taxon>
    </lineage>
</organism>
<dbReference type="KEGG" id="dwi:6650452"/>
<evidence type="ECO:0000313" key="3">
    <source>
        <dbReference type="Proteomes" id="UP000007798"/>
    </source>
</evidence>
<dbReference type="OMA" id="CISPEIT"/>
<feature type="compositionally biased region" description="Acidic residues" evidence="1">
    <location>
        <begin position="185"/>
        <end position="195"/>
    </location>
</feature>
<dbReference type="Proteomes" id="UP000007798">
    <property type="component" value="Unassembled WGS sequence"/>
</dbReference>
<dbReference type="AlphaFoldDB" id="B4NHP7"/>
<dbReference type="InParanoid" id="B4NHP7"/>
<dbReference type="EMBL" id="CH964272">
    <property type="protein sequence ID" value="EDW84657.1"/>
    <property type="molecule type" value="Genomic_DNA"/>
</dbReference>
<feature type="region of interest" description="Disordered" evidence="1">
    <location>
        <begin position="110"/>
        <end position="195"/>
    </location>
</feature>